<dbReference type="PANTHER" id="PTHR42824">
    <property type="entry name" value="GLUTAMINE AMIDOTRANSFERASE"/>
    <property type="match status" value="1"/>
</dbReference>
<dbReference type="CDD" id="cd01908">
    <property type="entry name" value="YafJ"/>
    <property type="match status" value="1"/>
</dbReference>
<dbReference type="PANTHER" id="PTHR42824:SF1">
    <property type="entry name" value="GLUTAMINE AMIDOTRANSFERASE YAFJ-RELATED"/>
    <property type="match status" value="1"/>
</dbReference>
<dbReference type="AlphaFoldDB" id="A0A1T4VGZ0"/>
<dbReference type="GO" id="GO:0016740">
    <property type="term" value="F:transferase activity"/>
    <property type="evidence" value="ECO:0007669"/>
    <property type="project" value="UniProtKB-KW"/>
</dbReference>
<dbReference type="PROSITE" id="PS51278">
    <property type="entry name" value="GATASE_TYPE_2"/>
    <property type="match status" value="1"/>
</dbReference>
<keyword evidence="3" id="KW-0808">Transferase</keyword>
<dbReference type="RefSeq" id="WP_078765804.1">
    <property type="nucleotide sequence ID" value="NZ_FUXZ01000005.1"/>
</dbReference>
<dbReference type="STRING" id="39495.SAMN02745111_00927"/>
<keyword evidence="1 3" id="KW-0315">Glutamine amidotransferase</keyword>
<name>A0A1T4VGZ0_9FIRM</name>
<sequence>MCEIFGISANRKVKINELLRIFFSHGIEHPDGWGIAICDDGNVSIEKEPVKVSKSKYLKSRINSRIASGHTLAHIRKATIGHVEYENTHPFTGKDASGRSWTLVHNGTIFESDKLVKYQYEQKGSTDSERILLYIIDRVNALLEEELNGFDVNARVELIEEIAKELSKGNKLNFILSDGEYMYIHKNADGTLYRKQEDGYAIFSTKPLDNGRWDEISDNTLLVYNNGKLVYTGEKHNHTYVEDLEKINMIYLAYSGL</sequence>
<dbReference type="InterPro" id="IPR017932">
    <property type="entry name" value="GATase_2_dom"/>
</dbReference>
<dbReference type="InterPro" id="IPR026869">
    <property type="entry name" value="EgtC-like"/>
</dbReference>
<protein>
    <submittedName>
        <fullName evidence="3">Glutamine amidotransferase</fullName>
    </submittedName>
</protein>
<feature type="domain" description="Glutamine amidotransferase type-2" evidence="2">
    <location>
        <begin position="2"/>
        <end position="257"/>
    </location>
</feature>
<gene>
    <name evidence="3" type="ORF">SAMN02745111_00927</name>
</gene>
<evidence type="ECO:0000313" key="3">
    <source>
        <dbReference type="EMBL" id="SKA64217.1"/>
    </source>
</evidence>
<proteinExistence type="predicted"/>
<evidence type="ECO:0000256" key="1">
    <source>
        <dbReference type="ARBA" id="ARBA00022962"/>
    </source>
</evidence>
<dbReference type="SUPFAM" id="SSF56235">
    <property type="entry name" value="N-terminal nucleophile aminohydrolases (Ntn hydrolases)"/>
    <property type="match status" value="1"/>
</dbReference>
<dbReference type="InterPro" id="IPR029055">
    <property type="entry name" value="Ntn_hydrolases_N"/>
</dbReference>
<dbReference type="Proteomes" id="UP000190814">
    <property type="component" value="Unassembled WGS sequence"/>
</dbReference>
<organism evidence="3 4">
    <name type="scientific">Eubacterium uniforme</name>
    <dbReference type="NCBI Taxonomy" id="39495"/>
    <lineage>
        <taxon>Bacteria</taxon>
        <taxon>Bacillati</taxon>
        <taxon>Bacillota</taxon>
        <taxon>Clostridia</taxon>
        <taxon>Eubacteriales</taxon>
        <taxon>Eubacteriaceae</taxon>
        <taxon>Eubacterium</taxon>
    </lineage>
</organism>
<dbReference type="Gene3D" id="3.60.20.10">
    <property type="entry name" value="Glutamine Phosphoribosylpyrophosphate, subunit 1, domain 1"/>
    <property type="match status" value="1"/>
</dbReference>
<accession>A0A1T4VGZ0</accession>
<evidence type="ECO:0000313" key="4">
    <source>
        <dbReference type="Proteomes" id="UP000190814"/>
    </source>
</evidence>
<dbReference type="Pfam" id="PF13230">
    <property type="entry name" value="GATase_4"/>
    <property type="match status" value="1"/>
</dbReference>
<evidence type="ECO:0000259" key="2">
    <source>
        <dbReference type="PROSITE" id="PS51278"/>
    </source>
</evidence>
<reference evidence="3 4" key="1">
    <citation type="submission" date="2017-02" db="EMBL/GenBank/DDBJ databases">
        <authorList>
            <person name="Peterson S.W."/>
        </authorList>
    </citation>
    <scope>NUCLEOTIDE SEQUENCE [LARGE SCALE GENOMIC DNA]</scope>
    <source>
        <strain evidence="3 4">ATCC 35992</strain>
    </source>
</reference>
<dbReference type="OrthoDB" id="321954at2"/>
<dbReference type="EMBL" id="FUXZ01000005">
    <property type="protein sequence ID" value="SKA64217.1"/>
    <property type="molecule type" value="Genomic_DNA"/>
</dbReference>
<keyword evidence="4" id="KW-1185">Reference proteome</keyword>